<gene>
    <name evidence="2" type="ORF">TRIP_B200382</name>
</gene>
<name>A0A653A3L3_UNCDX</name>
<sequence length="67" mass="7308">MRGVGPQAFRSRKGDRRPETHGEGAGRATGGEKIHPLVVALKKIGLLLVIVPVPPRKMVAWESRRSV</sequence>
<proteinExistence type="predicted"/>
<organism evidence="2">
    <name type="scientific">Uncultured Desulfatiglans sp</name>
    <dbReference type="NCBI Taxonomy" id="1748965"/>
    <lineage>
        <taxon>Bacteria</taxon>
        <taxon>Pseudomonadati</taxon>
        <taxon>Thermodesulfobacteriota</taxon>
        <taxon>Desulfobacteria</taxon>
        <taxon>Desulfatiglandales</taxon>
        <taxon>Desulfatiglandaceae</taxon>
        <taxon>Desulfatiglans</taxon>
        <taxon>environmental samples</taxon>
    </lineage>
</organism>
<dbReference type="AlphaFoldDB" id="A0A653A3L3"/>
<protein>
    <submittedName>
        <fullName evidence="2">Uncharacterized protein</fullName>
    </submittedName>
</protein>
<accession>A0A653A3L3</accession>
<evidence type="ECO:0000313" key="2">
    <source>
        <dbReference type="EMBL" id="VBB42242.1"/>
    </source>
</evidence>
<dbReference type="EMBL" id="UPXX01000013">
    <property type="protein sequence ID" value="VBB42242.1"/>
    <property type="molecule type" value="Genomic_DNA"/>
</dbReference>
<feature type="region of interest" description="Disordered" evidence="1">
    <location>
        <begin position="1"/>
        <end position="32"/>
    </location>
</feature>
<reference evidence="2" key="1">
    <citation type="submission" date="2018-07" db="EMBL/GenBank/DDBJ databases">
        <authorList>
            <consortium name="Genoscope - CEA"/>
            <person name="William W."/>
        </authorList>
    </citation>
    <scope>NUCLEOTIDE SEQUENCE</scope>
    <source>
        <strain evidence="2">IK1</strain>
    </source>
</reference>
<feature type="compositionally biased region" description="Basic and acidic residues" evidence="1">
    <location>
        <begin position="16"/>
        <end position="32"/>
    </location>
</feature>
<evidence type="ECO:0000256" key="1">
    <source>
        <dbReference type="SAM" id="MobiDB-lite"/>
    </source>
</evidence>